<sequence>MQPVSDTPILAGLSLLYPHRPKGAESTPSLPNSHPVPQVTTNMYAQLDTPFDNTFNIDLLTECEDEYWAHADPELKFKPAVPEPVANLHANYHQLQIAVHRPHPVPLHTRPTAGDLLLPHLSPTRATNMKVTQTARYHTFAGNRCMTKDHEGAHLKDAPSLAAATFTQPLPHPPSTHPHPGATPSDSEKQVVMMGSLSFALTMHTDEIGRLPLHPGFNGGSSGEWQSSQ</sequence>
<organism evidence="2">
    <name type="scientific">Ganoderma boninense</name>
    <dbReference type="NCBI Taxonomy" id="34458"/>
    <lineage>
        <taxon>Eukaryota</taxon>
        <taxon>Fungi</taxon>
        <taxon>Dikarya</taxon>
        <taxon>Basidiomycota</taxon>
        <taxon>Agaricomycotina</taxon>
        <taxon>Agaricomycetes</taxon>
        <taxon>Polyporales</taxon>
        <taxon>Polyporaceae</taxon>
        <taxon>Ganoderma</taxon>
    </lineage>
</organism>
<dbReference type="EMBL" id="LR727404">
    <property type="protein sequence ID" value="VWO99113.1"/>
    <property type="molecule type" value="Genomic_DNA"/>
</dbReference>
<dbReference type="GO" id="GO:0016301">
    <property type="term" value="F:kinase activity"/>
    <property type="evidence" value="ECO:0007669"/>
    <property type="project" value="UniProtKB-KW"/>
</dbReference>
<keyword evidence="2" id="KW-0418">Kinase</keyword>
<evidence type="ECO:0000256" key="1">
    <source>
        <dbReference type="SAM" id="MobiDB-lite"/>
    </source>
</evidence>
<protein>
    <submittedName>
        <fullName evidence="2">Protein kinase domain-containing protein</fullName>
    </submittedName>
</protein>
<accession>A0A5K1K1M2</accession>
<name>A0A5K1K1M2_9APHY</name>
<dbReference type="AlphaFoldDB" id="A0A5K1K1M2"/>
<gene>
    <name evidence="2" type="primary">I1RT36</name>
</gene>
<evidence type="ECO:0000313" key="2">
    <source>
        <dbReference type="EMBL" id="VWO99113.1"/>
    </source>
</evidence>
<proteinExistence type="predicted"/>
<reference evidence="2" key="1">
    <citation type="submission" date="2019-10" db="EMBL/GenBank/DDBJ databases">
        <authorList>
            <person name="Nor Muhammad N."/>
        </authorList>
    </citation>
    <scope>NUCLEOTIDE SEQUENCE</scope>
</reference>
<keyword evidence="2" id="KW-0808">Transferase</keyword>
<feature type="region of interest" description="Disordered" evidence="1">
    <location>
        <begin position="165"/>
        <end position="189"/>
    </location>
</feature>